<evidence type="ECO:0000256" key="1">
    <source>
        <dbReference type="ARBA" id="ARBA00004651"/>
    </source>
</evidence>
<dbReference type="PROSITE" id="PS50262">
    <property type="entry name" value="G_PROTEIN_RECEP_F1_2"/>
    <property type="match status" value="1"/>
</dbReference>
<feature type="transmembrane region" description="Helical" evidence="10">
    <location>
        <begin position="139"/>
        <end position="162"/>
    </location>
</feature>
<comment type="subcellular location">
    <subcellularLocation>
        <location evidence="1">Cell membrane</location>
        <topology evidence="1">Multi-pass membrane protein</topology>
    </subcellularLocation>
</comment>
<dbReference type="Pfam" id="PF13853">
    <property type="entry name" value="7tm_4"/>
    <property type="match status" value="1"/>
</dbReference>
<keyword evidence="4" id="KW-0552">Olfaction</keyword>
<dbReference type="SUPFAM" id="SSF81321">
    <property type="entry name" value="Family A G protein-coupled receptor-like"/>
    <property type="match status" value="1"/>
</dbReference>
<evidence type="ECO:0000256" key="6">
    <source>
        <dbReference type="ARBA" id="ARBA00023040"/>
    </source>
</evidence>
<evidence type="ECO:0000256" key="2">
    <source>
        <dbReference type="ARBA" id="ARBA00022475"/>
    </source>
</evidence>
<dbReference type="InterPro" id="IPR000276">
    <property type="entry name" value="GPCR_Rhodpsn"/>
</dbReference>
<dbReference type="PRINTS" id="PR00237">
    <property type="entry name" value="GPCRRHODOPSN"/>
</dbReference>
<dbReference type="EMBL" id="DYDO01000002">
    <property type="protein sequence ID" value="DBA30141.1"/>
    <property type="molecule type" value="Genomic_DNA"/>
</dbReference>
<keyword evidence="5 10" id="KW-1133">Transmembrane helix</keyword>
<keyword evidence="7 10" id="KW-0472">Membrane</keyword>
<organism evidence="12 13">
    <name type="scientific">Pyxicephalus adspersus</name>
    <name type="common">African bullfrog</name>
    <dbReference type="NCBI Taxonomy" id="30357"/>
    <lineage>
        <taxon>Eukaryota</taxon>
        <taxon>Metazoa</taxon>
        <taxon>Chordata</taxon>
        <taxon>Craniata</taxon>
        <taxon>Vertebrata</taxon>
        <taxon>Euteleostomi</taxon>
        <taxon>Amphibia</taxon>
        <taxon>Batrachia</taxon>
        <taxon>Anura</taxon>
        <taxon>Neobatrachia</taxon>
        <taxon>Ranoidea</taxon>
        <taxon>Pyxicephalidae</taxon>
        <taxon>Pyxicephalinae</taxon>
        <taxon>Pyxicephalus</taxon>
    </lineage>
</organism>
<feature type="transmembrane region" description="Helical" evidence="10">
    <location>
        <begin position="60"/>
        <end position="79"/>
    </location>
</feature>
<proteinExistence type="predicted"/>
<keyword evidence="2" id="KW-1003">Cell membrane</keyword>
<dbReference type="InterPro" id="IPR000725">
    <property type="entry name" value="Olfact_rcpt"/>
</dbReference>
<dbReference type="Proteomes" id="UP001181693">
    <property type="component" value="Unassembled WGS sequence"/>
</dbReference>
<evidence type="ECO:0000256" key="4">
    <source>
        <dbReference type="ARBA" id="ARBA00022725"/>
    </source>
</evidence>
<evidence type="ECO:0000256" key="5">
    <source>
        <dbReference type="ARBA" id="ARBA00022989"/>
    </source>
</evidence>
<keyword evidence="4" id="KW-0716">Sensory transduction</keyword>
<dbReference type="PANTHER" id="PTHR26452">
    <property type="entry name" value="OLFACTORY RECEPTOR"/>
    <property type="match status" value="1"/>
</dbReference>
<feature type="transmembrane region" description="Helical" evidence="10">
    <location>
        <begin position="194"/>
        <end position="222"/>
    </location>
</feature>
<dbReference type="GO" id="GO:0005886">
    <property type="term" value="C:plasma membrane"/>
    <property type="evidence" value="ECO:0007669"/>
    <property type="project" value="UniProtKB-SubCell"/>
</dbReference>
<keyword evidence="3 10" id="KW-0812">Transmembrane</keyword>
<dbReference type="Gene3D" id="1.20.1070.10">
    <property type="entry name" value="Rhodopsin 7-helix transmembrane proteins"/>
    <property type="match status" value="1"/>
</dbReference>
<comment type="caution">
    <text evidence="12">The sequence shown here is derived from an EMBL/GenBank/DDBJ whole genome shotgun (WGS) entry which is preliminary data.</text>
</comment>
<dbReference type="GO" id="GO:0004984">
    <property type="term" value="F:olfactory receptor activity"/>
    <property type="evidence" value="ECO:0007669"/>
    <property type="project" value="InterPro"/>
</dbReference>
<accession>A0AAV3AZH1</accession>
<feature type="transmembrane region" description="Helical" evidence="10">
    <location>
        <begin position="234"/>
        <end position="258"/>
    </location>
</feature>
<dbReference type="InterPro" id="IPR050516">
    <property type="entry name" value="Olfactory_GPCR"/>
</dbReference>
<dbReference type="AlphaFoldDB" id="A0AAV3AZH1"/>
<evidence type="ECO:0000256" key="3">
    <source>
        <dbReference type="ARBA" id="ARBA00022692"/>
    </source>
</evidence>
<dbReference type="GO" id="GO:0004930">
    <property type="term" value="F:G protein-coupled receptor activity"/>
    <property type="evidence" value="ECO:0007669"/>
    <property type="project" value="UniProtKB-KW"/>
</dbReference>
<evidence type="ECO:0000313" key="12">
    <source>
        <dbReference type="EMBL" id="DBA30141.1"/>
    </source>
</evidence>
<dbReference type="FunFam" id="1.20.1070.10:FF:000008">
    <property type="entry name" value="Olfactory receptor"/>
    <property type="match status" value="1"/>
</dbReference>
<sequence>MGNQTIITFFQIVAFSNSSKHHYLFFILFALMYLVGLLGNVILITCVVTDVHLHVPMYMFLSNLSLVDVLLTSSTLPKLMDILLSGNNSISIIGCFTQLFFYLLGAGTEDILLSCMAYDRYVAVCKPLHYQLIMNKTKYIILLLSTWTFASANSLFFSLSIYQIDVCNSNKIQHFFCDIKAFDRIACSHFRFRIIIYFEIVVLGLFPFMLSLTSYVKIILIISKIRTIDGRKKAFSTCSSHLIILITFYGAGVCLYVVPPSGDFEKKDLVFSVVYAAVTPMLNPLIYSLRNTDVKQAVMKMFVLNSWA</sequence>
<reference evidence="12" key="1">
    <citation type="thesis" date="2020" institute="ProQuest LLC" country="789 East Eisenhower Parkway, Ann Arbor, MI, USA">
        <title>Comparative Genomics and Chromosome Evolution.</title>
        <authorList>
            <person name="Mudd A.B."/>
        </authorList>
    </citation>
    <scope>NUCLEOTIDE SEQUENCE</scope>
    <source>
        <strain evidence="12">1538</strain>
        <tissue evidence="12">Blood</tissue>
    </source>
</reference>
<evidence type="ECO:0000256" key="10">
    <source>
        <dbReference type="SAM" id="Phobius"/>
    </source>
</evidence>
<name>A0AAV3AZH1_PYXAD</name>
<evidence type="ECO:0000313" key="13">
    <source>
        <dbReference type="Proteomes" id="UP001181693"/>
    </source>
</evidence>
<keyword evidence="13" id="KW-1185">Reference proteome</keyword>
<protein>
    <recommendedName>
        <fullName evidence="11">G-protein coupled receptors family 1 profile domain-containing protein</fullName>
    </recommendedName>
</protein>
<evidence type="ECO:0000259" key="11">
    <source>
        <dbReference type="PROSITE" id="PS50262"/>
    </source>
</evidence>
<evidence type="ECO:0000256" key="9">
    <source>
        <dbReference type="ARBA" id="ARBA00023224"/>
    </source>
</evidence>
<dbReference type="InterPro" id="IPR017452">
    <property type="entry name" value="GPCR_Rhodpsn_7TM"/>
</dbReference>
<dbReference type="CDD" id="cd13954">
    <property type="entry name" value="7tmA_OR"/>
    <property type="match status" value="1"/>
</dbReference>
<dbReference type="PRINTS" id="PR00245">
    <property type="entry name" value="OLFACTORYR"/>
</dbReference>
<keyword evidence="6" id="KW-0297">G-protein coupled receptor</keyword>
<evidence type="ECO:0000256" key="8">
    <source>
        <dbReference type="ARBA" id="ARBA00023170"/>
    </source>
</evidence>
<gene>
    <name evidence="12" type="ORF">GDO54_006157</name>
</gene>
<keyword evidence="8" id="KW-0675">Receptor</keyword>
<feature type="domain" description="G-protein coupled receptors family 1 profile" evidence="11">
    <location>
        <begin position="39"/>
        <end position="287"/>
    </location>
</feature>
<feature type="transmembrane region" description="Helical" evidence="10">
    <location>
        <begin position="270"/>
        <end position="289"/>
    </location>
</feature>
<keyword evidence="9" id="KW-0807">Transducer</keyword>
<feature type="transmembrane region" description="Helical" evidence="10">
    <location>
        <begin position="23"/>
        <end position="48"/>
    </location>
</feature>
<evidence type="ECO:0000256" key="7">
    <source>
        <dbReference type="ARBA" id="ARBA00023136"/>
    </source>
</evidence>